<sequence length="822" mass="88159">MCWLYRACVSVTYGLEEQTCLLYRVELDGDDYRTTLDSGSLAVNMRHVTMAPSKIARYGCGKRPCLETEMCAPVKNIASHICIPLISVFCRDDPPEITDSEPSYDGISSVSYACADGYFRSGNSYISSCDLDTGTWTSVDVTCSKVDCLTPPILHGAVSTDQKTTADSVVTYSCLDGSVPVPGQIQVTCQGSTGQWSPLQGSCKVVTCDQPKAVDKAQVELTPRSLDSAYPGMSSQDLLLAYGAEAVYTCIAGYIPVEGATYISQCQADGTWSPTETFLCSPVDCGVPPNVTNSTPPAINTATTFGENVTLGCLRGFSPLVGLTFTCDVSGRWVGTMETCTPLDCGDPPAVENATVSFNGTGLSSIALYECIQPAVVEREDNSTSMCQENEEWSPVGVTCIPVPCGDAPSANNTDVTYIRLDVDLFKAQYTCHPGFKFANGDLTVTCNAERRWESHGTFVDEFECEQIRCPPPPDIAKAVLNSSNVDVFTINSTAYYTCVDGSKLVGLQPLLSCTEDATWSVAFFECRKIDCGKPPPIPNAQVSFDGGTGEGAVALYTCESDYTLVSKRNNRTCGPDGLWTSEFIECLSSGVEHCGDPPPVEFATVSLQSAVRGSLAIYDCQEGYRHTWSNIMECSNISESWTAIPIVNCAPMDCGWPPEIVNTDSMLHAGTTFGSTVSYHCSNRPNSDATNAICSSEGSWVLDAPVECHFQETVTCGPPPYVLNSVMTYDSTTVASVASYSCDPGYKGAPFEAHCDPSGVWNLQEPNGCLPVECGPIPIVESIESVQTSSNTYGGVAAYQCPPGYIHTGPSLKTCQVDQEW</sequence>
<dbReference type="PANTHER" id="PTHR19325">
    <property type="entry name" value="COMPLEMENT COMPONENT-RELATED SUSHI DOMAIN-CONTAINING"/>
    <property type="match status" value="1"/>
</dbReference>
<feature type="domain" description="Sushi" evidence="6">
    <location>
        <begin position="773"/>
        <end position="822"/>
    </location>
</feature>
<dbReference type="InterPro" id="IPR050350">
    <property type="entry name" value="Compl-Cell_Adhes-Reg"/>
</dbReference>
<feature type="domain" description="Sushi" evidence="6">
    <location>
        <begin position="146"/>
        <end position="205"/>
    </location>
</feature>
<evidence type="ECO:0000256" key="4">
    <source>
        <dbReference type="ARBA" id="ARBA00023180"/>
    </source>
</evidence>
<dbReference type="Gene3D" id="2.10.70.10">
    <property type="entry name" value="Complement Module, domain 1"/>
    <property type="match status" value="12"/>
</dbReference>
<dbReference type="InterPro" id="IPR000436">
    <property type="entry name" value="Sushi_SCR_CCP_dom"/>
</dbReference>
<feature type="domain" description="Sushi" evidence="6">
    <location>
        <begin position="206"/>
        <end position="282"/>
    </location>
</feature>
<feature type="domain" description="Sushi" evidence="6">
    <location>
        <begin position="88"/>
        <end position="145"/>
    </location>
</feature>
<evidence type="ECO:0000256" key="3">
    <source>
        <dbReference type="ARBA" id="ARBA00023157"/>
    </source>
</evidence>
<reference evidence="7 8" key="1">
    <citation type="submission" date="2019-01" db="EMBL/GenBank/DDBJ databases">
        <title>A draft genome assembly of the solar-powered sea slug Elysia chlorotica.</title>
        <authorList>
            <person name="Cai H."/>
            <person name="Li Q."/>
            <person name="Fang X."/>
            <person name="Li J."/>
            <person name="Curtis N.E."/>
            <person name="Altenburger A."/>
            <person name="Shibata T."/>
            <person name="Feng M."/>
            <person name="Maeda T."/>
            <person name="Schwartz J.A."/>
            <person name="Shigenobu S."/>
            <person name="Lundholm N."/>
            <person name="Nishiyama T."/>
            <person name="Yang H."/>
            <person name="Hasebe M."/>
            <person name="Li S."/>
            <person name="Pierce S.K."/>
            <person name="Wang J."/>
        </authorList>
    </citation>
    <scope>NUCLEOTIDE SEQUENCE [LARGE SCALE GENOMIC DNA]</scope>
    <source>
        <strain evidence="7">EC2010</strain>
        <tissue evidence="7">Whole organism of an adult</tissue>
    </source>
</reference>
<dbReference type="PANTHER" id="PTHR19325:SF575">
    <property type="entry name" value="LOCOMOTION-RELATED PROTEIN HIKARU GENKI"/>
    <property type="match status" value="1"/>
</dbReference>
<dbReference type="Proteomes" id="UP000271974">
    <property type="component" value="Unassembled WGS sequence"/>
</dbReference>
<evidence type="ECO:0000256" key="5">
    <source>
        <dbReference type="PROSITE-ProRule" id="PRU00302"/>
    </source>
</evidence>
<feature type="domain" description="Sushi" evidence="6">
    <location>
        <begin position="468"/>
        <end position="529"/>
    </location>
</feature>
<accession>A0A3S1B988</accession>
<feature type="domain" description="Sushi" evidence="6">
    <location>
        <begin position="403"/>
        <end position="467"/>
    </location>
</feature>
<evidence type="ECO:0000259" key="6">
    <source>
        <dbReference type="PROSITE" id="PS50923"/>
    </source>
</evidence>
<feature type="domain" description="Sushi" evidence="6">
    <location>
        <begin position="715"/>
        <end position="772"/>
    </location>
</feature>
<feature type="domain" description="Sushi" evidence="6">
    <location>
        <begin position="593"/>
        <end position="652"/>
    </location>
</feature>
<gene>
    <name evidence="7" type="ORF">EGW08_014075</name>
</gene>
<dbReference type="InterPro" id="IPR035976">
    <property type="entry name" value="Sushi/SCR/CCP_sf"/>
</dbReference>
<keyword evidence="8" id="KW-1185">Reference proteome</keyword>
<name>A0A3S1B988_ELYCH</name>
<keyword evidence="4" id="KW-0325">Glycoprotein</keyword>
<feature type="non-terminal residue" evidence="7">
    <location>
        <position position="822"/>
    </location>
</feature>
<dbReference type="CDD" id="cd00033">
    <property type="entry name" value="CCP"/>
    <property type="match status" value="6"/>
</dbReference>
<dbReference type="Pfam" id="PF00084">
    <property type="entry name" value="Sushi"/>
    <property type="match status" value="9"/>
</dbReference>
<feature type="domain" description="Sushi" evidence="6">
    <location>
        <begin position="283"/>
        <end position="342"/>
    </location>
</feature>
<feature type="domain" description="Sushi" evidence="6">
    <location>
        <begin position="653"/>
        <end position="711"/>
    </location>
</feature>
<feature type="disulfide bond" evidence="5">
    <location>
        <begin position="682"/>
        <end position="709"/>
    </location>
</feature>
<feature type="domain" description="Sushi" evidence="6">
    <location>
        <begin position="530"/>
        <end position="589"/>
    </location>
</feature>
<comment type="caution">
    <text evidence="5">Lacks conserved residue(s) required for the propagation of feature annotation.</text>
</comment>
<comment type="caution">
    <text evidence="7">The sequence shown here is derived from an EMBL/GenBank/DDBJ whole genome shotgun (WGS) entry which is preliminary data.</text>
</comment>
<evidence type="ECO:0000313" key="7">
    <source>
        <dbReference type="EMBL" id="RUS78166.1"/>
    </source>
</evidence>
<keyword evidence="3 5" id="KW-1015">Disulfide bond</keyword>
<dbReference type="SMART" id="SM00032">
    <property type="entry name" value="CCP"/>
    <property type="match status" value="11"/>
</dbReference>
<organism evidence="7 8">
    <name type="scientific">Elysia chlorotica</name>
    <name type="common">Eastern emerald elysia</name>
    <name type="synonym">Sea slug</name>
    <dbReference type="NCBI Taxonomy" id="188477"/>
    <lineage>
        <taxon>Eukaryota</taxon>
        <taxon>Metazoa</taxon>
        <taxon>Spiralia</taxon>
        <taxon>Lophotrochozoa</taxon>
        <taxon>Mollusca</taxon>
        <taxon>Gastropoda</taxon>
        <taxon>Heterobranchia</taxon>
        <taxon>Euthyneura</taxon>
        <taxon>Panpulmonata</taxon>
        <taxon>Sacoglossa</taxon>
        <taxon>Placobranchoidea</taxon>
        <taxon>Plakobranchidae</taxon>
        <taxon>Elysia</taxon>
    </lineage>
</organism>
<evidence type="ECO:0000313" key="8">
    <source>
        <dbReference type="Proteomes" id="UP000271974"/>
    </source>
</evidence>
<feature type="disulfide bond" evidence="5">
    <location>
        <begin position="743"/>
        <end position="770"/>
    </location>
</feature>
<keyword evidence="1 5" id="KW-0768">Sushi</keyword>
<evidence type="ECO:0000256" key="1">
    <source>
        <dbReference type="ARBA" id="ARBA00022659"/>
    </source>
</evidence>
<proteinExistence type="predicted"/>
<feature type="disulfide bond" evidence="5">
    <location>
        <begin position="313"/>
        <end position="340"/>
    </location>
</feature>
<dbReference type="PROSITE" id="PS50923">
    <property type="entry name" value="SUSHI"/>
    <property type="match status" value="11"/>
</dbReference>
<dbReference type="OrthoDB" id="6159839at2759"/>
<dbReference type="AlphaFoldDB" id="A0A3S1B988"/>
<dbReference type="EMBL" id="RQTK01000528">
    <property type="protein sequence ID" value="RUS78166.1"/>
    <property type="molecule type" value="Genomic_DNA"/>
</dbReference>
<evidence type="ECO:0000256" key="2">
    <source>
        <dbReference type="ARBA" id="ARBA00022737"/>
    </source>
</evidence>
<dbReference type="SUPFAM" id="SSF57535">
    <property type="entry name" value="Complement control module/SCR domain"/>
    <property type="match status" value="12"/>
</dbReference>
<keyword evidence="2" id="KW-0677">Repeat</keyword>
<protein>
    <recommendedName>
        <fullName evidence="6">Sushi domain-containing protein</fullName>
    </recommendedName>
</protein>
<dbReference type="STRING" id="188477.A0A3S1B988"/>